<keyword evidence="2" id="KW-1133">Transmembrane helix</keyword>
<dbReference type="SUPFAM" id="SSF48452">
    <property type="entry name" value="TPR-like"/>
    <property type="match status" value="1"/>
</dbReference>
<dbReference type="RefSeq" id="WP_115491997.1">
    <property type="nucleotide sequence ID" value="NZ_JACHWW010000001.1"/>
</dbReference>
<dbReference type="Pfam" id="PF09976">
    <property type="entry name" value="TPR_21"/>
    <property type="match status" value="1"/>
</dbReference>
<feature type="transmembrane region" description="Helical" evidence="2">
    <location>
        <begin position="47"/>
        <end position="68"/>
    </location>
</feature>
<dbReference type="Proteomes" id="UP000254101">
    <property type="component" value="Unassembled WGS sequence"/>
</dbReference>
<comment type="caution">
    <text evidence="4">The sequence shown here is derived from an EMBL/GenBank/DDBJ whole genome shotgun (WGS) entry which is preliminary data.</text>
</comment>
<dbReference type="OrthoDB" id="7173339at2"/>
<sequence length="264" mass="28483">MALLPNRDGAKAEDRKAKTQAAQDDALLREVDDAVRTDQYRHIWTNYGLYIIGAIVLALVAFAAILFFSNSGEGDRERDSEVLVTALDQLEAGNIEEADARLAPLAEDGDGGAQAQAQMLRGGIALEEGRREDAATFFEQVAANDDAPEPIRDLAELRAVVASYDSLEPSEVIRRLTPLAQQGEPYYGSAGEILAMAYLDAGDEDKAGELFAQIAKSDEVPETIRGRARQMASVLGIDAVGDVDELIESMRASSAARTLGRQQQ</sequence>
<keyword evidence="2" id="KW-0472">Membrane</keyword>
<dbReference type="Gene3D" id="1.25.40.10">
    <property type="entry name" value="Tetratricopeptide repeat domain"/>
    <property type="match status" value="1"/>
</dbReference>
<evidence type="ECO:0000256" key="2">
    <source>
        <dbReference type="SAM" id="Phobius"/>
    </source>
</evidence>
<dbReference type="InterPro" id="IPR018704">
    <property type="entry name" value="SecYEG/CpoB_TPR"/>
</dbReference>
<feature type="region of interest" description="Disordered" evidence="1">
    <location>
        <begin position="1"/>
        <end position="23"/>
    </location>
</feature>
<dbReference type="EMBL" id="QRBB01000001">
    <property type="protein sequence ID" value="RDS77777.1"/>
    <property type="molecule type" value="Genomic_DNA"/>
</dbReference>
<evidence type="ECO:0000313" key="5">
    <source>
        <dbReference type="Proteomes" id="UP000254101"/>
    </source>
</evidence>
<protein>
    <recommendedName>
        <fullName evidence="3">Ancillary SecYEG translocon subunit/Cell division coordinator CpoB TPR domain-containing protein</fullName>
    </recommendedName>
</protein>
<evidence type="ECO:0000313" key="4">
    <source>
        <dbReference type="EMBL" id="RDS77777.1"/>
    </source>
</evidence>
<dbReference type="AlphaFoldDB" id="A0A395LMZ1"/>
<dbReference type="InterPro" id="IPR011990">
    <property type="entry name" value="TPR-like_helical_dom_sf"/>
</dbReference>
<organism evidence="4 5">
    <name type="scientific">Alteriqipengyuania lutimaris</name>
    <dbReference type="NCBI Taxonomy" id="1538146"/>
    <lineage>
        <taxon>Bacteria</taxon>
        <taxon>Pseudomonadati</taxon>
        <taxon>Pseudomonadota</taxon>
        <taxon>Alphaproteobacteria</taxon>
        <taxon>Sphingomonadales</taxon>
        <taxon>Erythrobacteraceae</taxon>
        <taxon>Alteriqipengyuania</taxon>
    </lineage>
</organism>
<gene>
    <name evidence="4" type="ORF">DL238_09275</name>
</gene>
<evidence type="ECO:0000259" key="3">
    <source>
        <dbReference type="Pfam" id="PF09976"/>
    </source>
</evidence>
<accession>A0A395LMZ1</accession>
<name>A0A395LMZ1_9SPHN</name>
<feature type="compositionally biased region" description="Basic and acidic residues" evidence="1">
    <location>
        <begin position="8"/>
        <end position="17"/>
    </location>
</feature>
<proteinExistence type="predicted"/>
<keyword evidence="5" id="KW-1185">Reference proteome</keyword>
<evidence type="ECO:0000256" key="1">
    <source>
        <dbReference type="SAM" id="MobiDB-lite"/>
    </source>
</evidence>
<reference evidence="4 5" key="1">
    <citation type="submission" date="2018-07" db="EMBL/GenBank/DDBJ databases">
        <title>Erythrobacter nanhaiensis sp. nov., a novel member of the genus Erythrobacter isolated from the South China Sea.</title>
        <authorList>
            <person name="Chen X."/>
            <person name="Liu J."/>
        </authorList>
    </citation>
    <scope>NUCLEOTIDE SEQUENCE [LARGE SCALE GENOMIC DNA]</scope>
    <source>
        <strain evidence="4 5">S-5</strain>
    </source>
</reference>
<feature type="domain" description="Ancillary SecYEG translocon subunit/Cell division coordinator CpoB TPR" evidence="3">
    <location>
        <begin position="42"/>
        <end position="208"/>
    </location>
</feature>
<keyword evidence="2" id="KW-0812">Transmembrane</keyword>